<dbReference type="PANTHER" id="PTHR32243">
    <property type="entry name" value="MALTOSE TRANSPORT SYSTEM PERMEASE-RELATED"/>
    <property type="match status" value="1"/>
</dbReference>
<name>A0A7D5KV04_9EURY</name>
<keyword evidence="4" id="KW-1003">Cell membrane</keyword>
<dbReference type="Pfam" id="PF00528">
    <property type="entry name" value="BPD_transp_1"/>
    <property type="match status" value="1"/>
</dbReference>
<keyword evidence="6 9" id="KW-0812">Transmembrane</keyword>
<sequence>MAGADFTVEKYRRRQRMWDAVESRYVVHLVLFAAVFFTISPLVWQLITSFKTSQGVLALTYLPLDPTIAAYERALIDRGFWRAVVNSVIIASVSTAIVMVLGTPAGYVFSRFRFPFDNAVFVFVLFTRLFPPIGLVTPYYRIMTTFGLLNTKTGIVIANVYLWLPLVIYIMRNFFITIPQSLDEAARVDGCTKIQAFWHVVFPVVLPGFAAGTILTFLYSWREFLFAFTVSTDLTSMTIPVATFLFVGDAGIDWAAMAAASIVSVIPSALVVVFFQRYIVVGMTGGMKG</sequence>
<evidence type="ECO:0000256" key="3">
    <source>
        <dbReference type="ARBA" id="ARBA00022448"/>
    </source>
</evidence>
<dbReference type="AlphaFoldDB" id="A0A7D5KV04"/>
<feature type="transmembrane region" description="Helical" evidence="9">
    <location>
        <begin position="154"/>
        <end position="176"/>
    </location>
</feature>
<keyword evidence="8 9" id="KW-0472">Membrane</keyword>
<accession>A0A7D5KV04</accession>
<dbReference type="EMBL" id="CP058529">
    <property type="protein sequence ID" value="QLG28220.1"/>
    <property type="molecule type" value="Genomic_DNA"/>
</dbReference>
<comment type="similarity">
    <text evidence="2">Belongs to the binding-protein-dependent transport system permease family. MalFG subfamily.</text>
</comment>
<dbReference type="CDD" id="cd06261">
    <property type="entry name" value="TM_PBP2"/>
    <property type="match status" value="1"/>
</dbReference>
<feature type="transmembrane region" description="Helical" evidence="9">
    <location>
        <begin position="196"/>
        <end position="218"/>
    </location>
</feature>
<feature type="transmembrane region" description="Helical" evidence="9">
    <location>
        <begin position="254"/>
        <end position="275"/>
    </location>
</feature>
<dbReference type="PROSITE" id="PS50928">
    <property type="entry name" value="ABC_TM1"/>
    <property type="match status" value="1"/>
</dbReference>
<dbReference type="Proteomes" id="UP000509750">
    <property type="component" value="Chromosome"/>
</dbReference>
<keyword evidence="12" id="KW-1185">Reference proteome</keyword>
<dbReference type="GeneID" id="56029556"/>
<dbReference type="GO" id="GO:0055085">
    <property type="term" value="P:transmembrane transport"/>
    <property type="evidence" value="ECO:0007669"/>
    <property type="project" value="InterPro"/>
</dbReference>
<evidence type="ECO:0000256" key="5">
    <source>
        <dbReference type="ARBA" id="ARBA00022597"/>
    </source>
</evidence>
<evidence type="ECO:0000313" key="12">
    <source>
        <dbReference type="Proteomes" id="UP000509750"/>
    </source>
</evidence>
<feature type="transmembrane region" description="Helical" evidence="9">
    <location>
        <begin position="225"/>
        <end position="248"/>
    </location>
</feature>
<keyword evidence="5" id="KW-0762">Sugar transport</keyword>
<proteinExistence type="inferred from homology"/>
<dbReference type="InterPro" id="IPR000515">
    <property type="entry name" value="MetI-like"/>
</dbReference>
<dbReference type="SUPFAM" id="SSF161098">
    <property type="entry name" value="MetI-like"/>
    <property type="match status" value="1"/>
</dbReference>
<dbReference type="OrthoDB" id="57451at2157"/>
<reference evidence="11 12" key="1">
    <citation type="submission" date="2020-07" db="EMBL/GenBank/DDBJ databases">
        <title>Gai3-2, isolated from salt lake.</title>
        <authorList>
            <person name="Cui H."/>
            <person name="Shi X."/>
        </authorList>
    </citation>
    <scope>NUCLEOTIDE SEQUENCE [LARGE SCALE GENOMIC DNA]</scope>
    <source>
        <strain evidence="11 12">Gai3-2</strain>
    </source>
</reference>
<feature type="transmembrane region" description="Helical" evidence="9">
    <location>
        <begin position="119"/>
        <end position="142"/>
    </location>
</feature>
<dbReference type="RefSeq" id="WP_179169795.1">
    <property type="nucleotide sequence ID" value="NZ_CP058529.1"/>
</dbReference>
<evidence type="ECO:0000256" key="4">
    <source>
        <dbReference type="ARBA" id="ARBA00022475"/>
    </source>
</evidence>
<dbReference type="Gene3D" id="1.10.3720.10">
    <property type="entry name" value="MetI-like"/>
    <property type="match status" value="1"/>
</dbReference>
<dbReference type="InterPro" id="IPR035906">
    <property type="entry name" value="MetI-like_sf"/>
</dbReference>
<keyword evidence="7 9" id="KW-1133">Transmembrane helix</keyword>
<evidence type="ECO:0000256" key="1">
    <source>
        <dbReference type="ARBA" id="ARBA00004651"/>
    </source>
</evidence>
<evidence type="ECO:0000256" key="9">
    <source>
        <dbReference type="RuleBase" id="RU363032"/>
    </source>
</evidence>
<feature type="transmembrane region" description="Helical" evidence="9">
    <location>
        <begin position="25"/>
        <end position="44"/>
    </location>
</feature>
<protein>
    <submittedName>
        <fullName evidence="11">Carbohydrate ABC transporter permease</fullName>
    </submittedName>
</protein>
<evidence type="ECO:0000313" key="11">
    <source>
        <dbReference type="EMBL" id="QLG28220.1"/>
    </source>
</evidence>
<keyword evidence="3 9" id="KW-0813">Transport</keyword>
<evidence type="ECO:0000259" key="10">
    <source>
        <dbReference type="PROSITE" id="PS50928"/>
    </source>
</evidence>
<evidence type="ECO:0000256" key="7">
    <source>
        <dbReference type="ARBA" id="ARBA00022989"/>
    </source>
</evidence>
<organism evidence="11 12">
    <name type="scientific">Halorarum halophilum</name>
    <dbReference type="NCBI Taxonomy" id="2743090"/>
    <lineage>
        <taxon>Archaea</taxon>
        <taxon>Methanobacteriati</taxon>
        <taxon>Methanobacteriota</taxon>
        <taxon>Stenosarchaea group</taxon>
        <taxon>Halobacteria</taxon>
        <taxon>Halobacteriales</taxon>
        <taxon>Haloferacaceae</taxon>
        <taxon>Halorarum</taxon>
    </lineage>
</organism>
<feature type="domain" description="ABC transmembrane type-1" evidence="10">
    <location>
        <begin position="84"/>
        <end position="275"/>
    </location>
</feature>
<evidence type="ECO:0000256" key="8">
    <source>
        <dbReference type="ARBA" id="ARBA00023136"/>
    </source>
</evidence>
<evidence type="ECO:0000256" key="6">
    <source>
        <dbReference type="ARBA" id="ARBA00022692"/>
    </source>
</evidence>
<comment type="subcellular location">
    <subcellularLocation>
        <location evidence="1 9">Cell membrane</location>
        <topology evidence="1 9">Multi-pass membrane protein</topology>
    </subcellularLocation>
</comment>
<feature type="transmembrane region" description="Helical" evidence="9">
    <location>
        <begin position="83"/>
        <end position="107"/>
    </location>
</feature>
<dbReference type="GO" id="GO:0005886">
    <property type="term" value="C:plasma membrane"/>
    <property type="evidence" value="ECO:0007669"/>
    <property type="project" value="UniProtKB-SubCell"/>
</dbReference>
<gene>
    <name evidence="11" type="ORF">HUG10_11945</name>
</gene>
<evidence type="ECO:0000256" key="2">
    <source>
        <dbReference type="ARBA" id="ARBA00009047"/>
    </source>
</evidence>
<dbReference type="PANTHER" id="PTHR32243:SF50">
    <property type="entry name" value="MALTOSE_MALTODEXTRIN TRANSPORT SYSTEM PERMEASE PROTEIN MALG"/>
    <property type="match status" value="1"/>
</dbReference>
<dbReference type="InterPro" id="IPR050901">
    <property type="entry name" value="BP-dep_ABC_trans_perm"/>
</dbReference>
<dbReference type="KEGG" id="halg:HUG10_11945"/>